<feature type="transmembrane region" description="Helical" evidence="7">
    <location>
        <begin position="226"/>
        <end position="242"/>
    </location>
</feature>
<sequence>MNFTGNFRITAAVVASALFMQNMDGTIVATALPSMARDLGVDPVHLSSAITAYLVALTVFIPASGWVADRFGARRVFMWAIATFTLASVACAASTSLSTLIAARIVQGLGGAMMVPVGRLILFRGVKREELLQATTWLTMPALIGPLLGPPLGGFLTDTLSWRSIFWVNVPVGIVGLLLTWRLLPPSHAEHPRPPDVHGMLLVGVSLTLFMIGIESAGRGVLPDGLPWLCVASGALLFWLAVRHCRRVDHPAVDFSLLAIPTFHAATIAGSLFRAGAGALPFLVPLTLQAGFGYSASASGLITFASALGSFCMRPMTSLALRHFSVRTVLCTGSLSFAIVLAICSTMSQAWPAAAIFLLLLLGGLSRSLSFATMGALAFADVPRQKLAAATSFQGTAQQLMKAVGVTVAAGTIQVTMLLSHSAHAERWQLACGFLVTAAVVLGSWPMFARLSPEAGAGISASRRKPASHTEAR</sequence>
<dbReference type="InterPro" id="IPR036259">
    <property type="entry name" value="MFS_trans_sf"/>
</dbReference>
<feature type="transmembrane region" description="Helical" evidence="7">
    <location>
        <begin position="165"/>
        <end position="184"/>
    </location>
</feature>
<evidence type="ECO:0000313" key="9">
    <source>
        <dbReference type="EMBL" id="SAL83399.1"/>
    </source>
</evidence>
<feature type="transmembrane region" description="Helical" evidence="7">
    <location>
        <begin position="254"/>
        <end position="273"/>
    </location>
</feature>
<dbReference type="NCBIfam" id="TIGR00711">
    <property type="entry name" value="efflux_EmrB"/>
    <property type="match status" value="1"/>
</dbReference>
<dbReference type="GO" id="GO:0022857">
    <property type="term" value="F:transmembrane transporter activity"/>
    <property type="evidence" value="ECO:0007669"/>
    <property type="project" value="InterPro"/>
</dbReference>
<keyword evidence="2" id="KW-0813">Transport</keyword>
<evidence type="ECO:0000256" key="2">
    <source>
        <dbReference type="ARBA" id="ARBA00022448"/>
    </source>
</evidence>
<dbReference type="InterPro" id="IPR011701">
    <property type="entry name" value="MFS"/>
</dbReference>
<keyword evidence="10" id="KW-1185">Reference proteome</keyword>
<evidence type="ECO:0000256" key="7">
    <source>
        <dbReference type="SAM" id="Phobius"/>
    </source>
</evidence>
<reference evidence="9" key="1">
    <citation type="submission" date="2016-01" db="EMBL/GenBank/DDBJ databases">
        <authorList>
            <person name="Peeters C."/>
        </authorList>
    </citation>
    <scope>NUCLEOTIDE SEQUENCE [LARGE SCALE GENOMIC DNA]</scope>
    <source>
        <strain evidence="9">LMG 22940</strain>
    </source>
</reference>
<keyword evidence="5 7" id="KW-1133">Transmembrane helix</keyword>
<dbReference type="AlphaFoldDB" id="A0A158KRN2"/>
<feature type="transmembrane region" description="Helical" evidence="7">
    <location>
        <begin position="324"/>
        <end position="348"/>
    </location>
</feature>
<proteinExistence type="predicted"/>
<dbReference type="InterPro" id="IPR004638">
    <property type="entry name" value="EmrB-like"/>
</dbReference>
<name>A0A158KRN2_9BURK</name>
<feature type="transmembrane region" description="Helical" evidence="7">
    <location>
        <begin position="354"/>
        <end position="379"/>
    </location>
</feature>
<gene>
    <name evidence="9" type="ORF">AWB68_06891</name>
</gene>
<feature type="transmembrane region" description="Helical" evidence="7">
    <location>
        <begin position="45"/>
        <end position="64"/>
    </location>
</feature>
<dbReference type="OrthoDB" id="9807274at2"/>
<feature type="transmembrane region" description="Helical" evidence="7">
    <location>
        <begin position="293"/>
        <end position="312"/>
    </location>
</feature>
<evidence type="ECO:0000313" key="10">
    <source>
        <dbReference type="Proteomes" id="UP000054770"/>
    </source>
</evidence>
<dbReference type="Proteomes" id="UP000054770">
    <property type="component" value="Unassembled WGS sequence"/>
</dbReference>
<feature type="transmembrane region" description="Helical" evidence="7">
    <location>
        <begin position="134"/>
        <end position="153"/>
    </location>
</feature>
<dbReference type="Gene3D" id="1.20.1250.20">
    <property type="entry name" value="MFS general substrate transporter like domains"/>
    <property type="match status" value="1"/>
</dbReference>
<keyword evidence="4 7" id="KW-0812">Transmembrane</keyword>
<comment type="subcellular location">
    <subcellularLocation>
        <location evidence="1">Cell membrane</location>
        <topology evidence="1">Multi-pass membrane protein</topology>
    </subcellularLocation>
</comment>
<evidence type="ECO:0000256" key="3">
    <source>
        <dbReference type="ARBA" id="ARBA00022475"/>
    </source>
</evidence>
<comment type="caution">
    <text evidence="9">The sequence shown here is derived from an EMBL/GenBank/DDBJ whole genome shotgun (WGS) entry which is preliminary data.</text>
</comment>
<organism evidence="9 10">
    <name type="scientific">Caballeronia choica</name>
    <dbReference type="NCBI Taxonomy" id="326476"/>
    <lineage>
        <taxon>Bacteria</taxon>
        <taxon>Pseudomonadati</taxon>
        <taxon>Pseudomonadota</taxon>
        <taxon>Betaproteobacteria</taxon>
        <taxon>Burkholderiales</taxon>
        <taxon>Burkholderiaceae</taxon>
        <taxon>Caballeronia</taxon>
    </lineage>
</organism>
<feature type="transmembrane region" description="Helical" evidence="7">
    <location>
        <begin position="101"/>
        <end position="122"/>
    </location>
</feature>
<evidence type="ECO:0000256" key="5">
    <source>
        <dbReference type="ARBA" id="ARBA00022989"/>
    </source>
</evidence>
<dbReference type="PROSITE" id="PS50850">
    <property type="entry name" value="MFS"/>
    <property type="match status" value="1"/>
</dbReference>
<evidence type="ECO:0000256" key="4">
    <source>
        <dbReference type="ARBA" id="ARBA00022692"/>
    </source>
</evidence>
<keyword evidence="3" id="KW-1003">Cell membrane</keyword>
<protein>
    <submittedName>
        <fullName evidence="9">Transport system membrane protein</fullName>
    </submittedName>
</protein>
<dbReference type="PANTHER" id="PTHR42718">
    <property type="entry name" value="MAJOR FACILITATOR SUPERFAMILY MULTIDRUG TRANSPORTER MFSC"/>
    <property type="match status" value="1"/>
</dbReference>
<evidence type="ECO:0000256" key="6">
    <source>
        <dbReference type="ARBA" id="ARBA00023136"/>
    </source>
</evidence>
<keyword evidence="6 7" id="KW-0472">Membrane</keyword>
<evidence type="ECO:0000259" key="8">
    <source>
        <dbReference type="PROSITE" id="PS50850"/>
    </source>
</evidence>
<feature type="transmembrane region" description="Helical" evidence="7">
    <location>
        <begin position="196"/>
        <end position="214"/>
    </location>
</feature>
<feature type="transmembrane region" description="Helical" evidence="7">
    <location>
        <begin position="428"/>
        <end position="448"/>
    </location>
</feature>
<dbReference type="EMBL" id="FCON02000137">
    <property type="protein sequence ID" value="SAL83399.1"/>
    <property type="molecule type" value="Genomic_DNA"/>
</dbReference>
<dbReference type="GO" id="GO:0005886">
    <property type="term" value="C:plasma membrane"/>
    <property type="evidence" value="ECO:0007669"/>
    <property type="project" value="UniProtKB-SubCell"/>
</dbReference>
<dbReference type="Pfam" id="PF07690">
    <property type="entry name" value="MFS_1"/>
    <property type="match status" value="2"/>
</dbReference>
<accession>A0A158KRN2</accession>
<feature type="domain" description="Major facilitator superfamily (MFS) profile" evidence="8">
    <location>
        <begin position="10"/>
        <end position="456"/>
    </location>
</feature>
<dbReference type="PRINTS" id="PR01036">
    <property type="entry name" value="TCRTETB"/>
</dbReference>
<evidence type="ECO:0000256" key="1">
    <source>
        <dbReference type="ARBA" id="ARBA00004651"/>
    </source>
</evidence>
<dbReference type="InterPro" id="IPR020846">
    <property type="entry name" value="MFS_dom"/>
</dbReference>
<dbReference type="SUPFAM" id="SSF103473">
    <property type="entry name" value="MFS general substrate transporter"/>
    <property type="match status" value="1"/>
</dbReference>
<dbReference type="PANTHER" id="PTHR42718:SF46">
    <property type="entry name" value="BLR6921 PROTEIN"/>
    <property type="match status" value="1"/>
</dbReference>
<dbReference type="Gene3D" id="1.20.1720.10">
    <property type="entry name" value="Multidrug resistance protein D"/>
    <property type="match status" value="1"/>
</dbReference>
<feature type="transmembrane region" description="Helical" evidence="7">
    <location>
        <begin position="76"/>
        <end position="95"/>
    </location>
</feature>